<feature type="non-terminal residue" evidence="6">
    <location>
        <position position="144"/>
    </location>
</feature>
<dbReference type="GO" id="GO:0006412">
    <property type="term" value="P:translation"/>
    <property type="evidence" value="ECO:0007669"/>
    <property type="project" value="UniProtKB-KW"/>
</dbReference>
<accession>A0A9E2KV77</accession>
<dbReference type="AlphaFoldDB" id="A0A9E2KV77"/>
<proteinExistence type="predicted"/>
<organism evidence="6 7">
    <name type="scientific">Candidatus Limosilactobacillus merdavium</name>
    <dbReference type="NCBI Taxonomy" id="2838651"/>
    <lineage>
        <taxon>Bacteria</taxon>
        <taxon>Bacillati</taxon>
        <taxon>Bacillota</taxon>
        <taxon>Bacilli</taxon>
        <taxon>Lactobacillales</taxon>
        <taxon>Lactobacillaceae</taxon>
        <taxon>Limosilactobacillus</taxon>
    </lineage>
</organism>
<sequence>MNFETTIGLEVHVELKTNSKIYSPSPVEYGDQPNRNTNVIDWGYPGVLPTLNKGCVRDGIMAGLALHAQIARHMHFDRKNYFYPDNPKAYQITQSETPIAHDGWIEIEVNGKKKKVGIEEMHIEEDAGKNTHTSKYSYVDLNRQ</sequence>
<dbReference type="GO" id="GO:0005524">
    <property type="term" value="F:ATP binding"/>
    <property type="evidence" value="ECO:0007669"/>
    <property type="project" value="UniProtKB-KW"/>
</dbReference>
<dbReference type="GO" id="GO:0070681">
    <property type="term" value="P:glutaminyl-tRNAGln biosynthesis via transamidation"/>
    <property type="evidence" value="ECO:0007669"/>
    <property type="project" value="TreeGrafter"/>
</dbReference>
<evidence type="ECO:0000313" key="6">
    <source>
        <dbReference type="EMBL" id="MBU3830039.1"/>
    </source>
</evidence>
<dbReference type="InterPro" id="IPR006075">
    <property type="entry name" value="Asn/Gln-tRNA_Trfase_suB/E_cat"/>
</dbReference>
<keyword evidence="2" id="KW-0547">Nucleotide-binding</keyword>
<keyword evidence="3" id="KW-0067">ATP-binding</keyword>
<name>A0A9E2KV77_9LACO</name>
<dbReference type="EMBL" id="JAHLFK010000040">
    <property type="protein sequence ID" value="MBU3830039.1"/>
    <property type="molecule type" value="Genomic_DNA"/>
</dbReference>
<dbReference type="GO" id="GO:0050567">
    <property type="term" value="F:glutaminyl-tRNA synthase (glutamine-hydrolyzing) activity"/>
    <property type="evidence" value="ECO:0007669"/>
    <property type="project" value="TreeGrafter"/>
</dbReference>
<evidence type="ECO:0000256" key="2">
    <source>
        <dbReference type="ARBA" id="ARBA00022741"/>
    </source>
</evidence>
<evidence type="ECO:0000256" key="4">
    <source>
        <dbReference type="ARBA" id="ARBA00022917"/>
    </source>
</evidence>
<feature type="domain" description="Aspartyl/Glutamyl-tRNA(Gln) amidotransferase subunit B/E catalytic" evidence="5">
    <location>
        <begin position="6"/>
        <end position="143"/>
    </location>
</feature>
<dbReference type="InterPro" id="IPR017959">
    <property type="entry name" value="Asn/Gln-tRNA_amidoTrfase_suB/E"/>
</dbReference>
<evidence type="ECO:0000259" key="5">
    <source>
        <dbReference type="Pfam" id="PF02934"/>
    </source>
</evidence>
<protein>
    <submittedName>
        <fullName evidence="6">Asp-tRNA(Asn)/Glu-tRNA(Gln) amidotransferase GatCAB subunit B</fullName>
    </submittedName>
</protein>
<evidence type="ECO:0000256" key="3">
    <source>
        <dbReference type="ARBA" id="ARBA00022840"/>
    </source>
</evidence>
<dbReference type="InterPro" id="IPR014746">
    <property type="entry name" value="Gln_synth/guanido_kin_cat_dom"/>
</dbReference>
<evidence type="ECO:0000313" key="7">
    <source>
        <dbReference type="Proteomes" id="UP000824180"/>
    </source>
</evidence>
<keyword evidence="1" id="KW-0436">Ligase</keyword>
<dbReference type="SUPFAM" id="SSF55931">
    <property type="entry name" value="Glutamine synthetase/guanido kinase"/>
    <property type="match status" value="1"/>
</dbReference>
<reference evidence="6" key="2">
    <citation type="submission" date="2021-04" db="EMBL/GenBank/DDBJ databases">
        <authorList>
            <person name="Gilroy R."/>
        </authorList>
    </citation>
    <scope>NUCLEOTIDE SEQUENCE</scope>
    <source>
        <strain evidence="6">876</strain>
    </source>
</reference>
<dbReference type="Proteomes" id="UP000824180">
    <property type="component" value="Unassembled WGS sequence"/>
</dbReference>
<dbReference type="PANTHER" id="PTHR11659">
    <property type="entry name" value="GLUTAMYL-TRNA GLN AMIDOTRANSFERASE SUBUNIT B MITOCHONDRIAL AND PROKARYOTIC PET112-RELATED"/>
    <property type="match status" value="1"/>
</dbReference>
<dbReference type="PANTHER" id="PTHR11659:SF0">
    <property type="entry name" value="GLUTAMYL-TRNA(GLN) AMIDOTRANSFERASE SUBUNIT B, MITOCHONDRIAL"/>
    <property type="match status" value="1"/>
</dbReference>
<dbReference type="Pfam" id="PF02934">
    <property type="entry name" value="GatB_N"/>
    <property type="match status" value="1"/>
</dbReference>
<keyword evidence="4" id="KW-0648">Protein biosynthesis</keyword>
<comment type="caution">
    <text evidence="6">The sequence shown here is derived from an EMBL/GenBank/DDBJ whole genome shotgun (WGS) entry which is preliminary data.</text>
</comment>
<evidence type="ECO:0000256" key="1">
    <source>
        <dbReference type="ARBA" id="ARBA00022598"/>
    </source>
</evidence>
<gene>
    <name evidence="6" type="ORF">H9843_04000</name>
</gene>
<reference evidence="6" key="1">
    <citation type="journal article" date="2021" name="PeerJ">
        <title>Extensive microbial diversity within the chicken gut microbiome revealed by metagenomics and culture.</title>
        <authorList>
            <person name="Gilroy R."/>
            <person name="Ravi A."/>
            <person name="Getino M."/>
            <person name="Pursley I."/>
            <person name="Horton D.L."/>
            <person name="Alikhan N.F."/>
            <person name="Baker D."/>
            <person name="Gharbi K."/>
            <person name="Hall N."/>
            <person name="Watson M."/>
            <person name="Adriaenssens E.M."/>
            <person name="Foster-Nyarko E."/>
            <person name="Jarju S."/>
            <person name="Secka A."/>
            <person name="Antonio M."/>
            <person name="Oren A."/>
            <person name="Chaudhuri R.R."/>
            <person name="La Ragione R."/>
            <person name="Hildebrand F."/>
            <person name="Pallen M.J."/>
        </authorList>
    </citation>
    <scope>NUCLEOTIDE SEQUENCE</scope>
    <source>
        <strain evidence="6">876</strain>
    </source>
</reference>